<dbReference type="HOGENOM" id="CLU_156693_0_0_1"/>
<dbReference type="AlphaFoldDB" id="A0A067S8I1"/>
<keyword evidence="2" id="KW-1185">Reference proteome</keyword>
<dbReference type="EMBL" id="KL142417">
    <property type="protein sequence ID" value="KDR67126.1"/>
    <property type="molecule type" value="Genomic_DNA"/>
</dbReference>
<dbReference type="Proteomes" id="UP000027222">
    <property type="component" value="Unassembled WGS sequence"/>
</dbReference>
<evidence type="ECO:0000313" key="1">
    <source>
        <dbReference type="EMBL" id="KDR67126.1"/>
    </source>
</evidence>
<protein>
    <submittedName>
        <fullName evidence="1">Uncharacterized protein</fullName>
    </submittedName>
</protein>
<name>A0A067S8I1_GALM3</name>
<organism evidence="1 2">
    <name type="scientific">Galerina marginata (strain CBS 339.88)</name>
    <dbReference type="NCBI Taxonomy" id="685588"/>
    <lineage>
        <taxon>Eukaryota</taxon>
        <taxon>Fungi</taxon>
        <taxon>Dikarya</taxon>
        <taxon>Basidiomycota</taxon>
        <taxon>Agaricomycotina</taxon>
        <taxon>Agaricomycetes</taxon>
        <taxon>Agaricomycetidae</taxon>
        <taxon>Agaricales</taxon>
        <taxon>Agaricineae</taxon>
        <taxon>Strophariaceae</taxon>
        <taxon>Galerina</taxon>
    </lineage>
</organism>
<reference evidence="2" key="1">
    <citation type="journal article" date="2014" name="Proc. Natl. Acad. Sci. U.S.A.">
        <title>Extensive sampling of basidiomycete genomes demonstrates inadequacy of the white-rot/brown-rot paradigm for wood decay fungi.</title>
        <authorList>
            <person name="Riley R."/>
            <person name="Salamov A.A."/>
            <person name="Brown D.W."/>
            <person name="Nagy L.G."/>
            <person name="Floudas D."/>
            <person name="Held B.W."/>
            <person name="Levasseur A."/>
            <person name="Lombard V."/>
            <person name="Morin E."/>
            <person name="Otillar R."/>
            <person name="Lindquist E.A."/>
            <person name="Sun H."/>
            <person name="LaButti K.M."/>
            <person name="Schmutz J."/>
            <person name="Jabbour D."/>
            <person name="Luo H."/>
            <person name="Baker S.E."/>
            <person name="Pisabarro A.G."/>
            <person name="Walton J.D."/>
            <person name="Blanchette R.A."/>
            <person name="Henrissat B."/>
            <person name="Martin F."/>
            <person name="Cullen D."/>
            <person name="Hibbett D.S."/>
            <person name="Grigoriev I.V."/>
        </authorList>
    </citation>
    <scope>NUCLEOTIDE SEQUENCE [LARGE SCALE GENOMIC DNA]</scope>
    <source>
        <strain evidence="2">CBS 339.88</strain>
    </source>
</reference>
<accession>A0A067S8I1</accession>
<evidence type="ECO:0000313" key="2">
    <source>
        <dbReference type="Proteomes" id="UP000027222"/>
    </source>
</evidence>
<sequence>MVYVLLIIHEYLGDNADTVRSQRPFDNTPITPSFVSRLSSRKLYGFRSYRCYSLFFVSSSRTRRPGRRFLLGSTTSWHLLIVTPCLFRPLFWATGVSNQSPVTTQDIQNFVSARTASAFKSTSRAS</sequence>
<proteinExistence type="predicted"/>
<gene>
    <name evidence="1" type="ORF">GALMADRAFT_1129830</name>
</gene>